<evidence type="ECO:0000313" key="2">
    <source>
        <dbReference type="EMBL" id="MBS2549740.1"/>
    </source>
</evidence>
<dbReference type="SUPFAM" id="SSF102588">
    <property type="entry name" value="LmbE-like"/>
    <property type="match status" value="1"/>
</dbReference>
<dbReference type="Gene3D" id="3.40.50.10320">
    <property type="entry name" value="LmbE-like"/>
    <property type="match status" value="1"/>
</dbReference>
<proteinExistence type="predicted"/>
<dbReference type="PANTHER" id="PTHR12993:SF26">
    <property type="entry name" value="1D-MYO-INOSITOL 2-ACETAMIDO-2-DEOXY-ALPHA-D-GLUCOPYRANOSIDE DEACETYLASE"/>
    <property type="match status" value="1"/>
</dbReference>
<dbReference type="PANTHER" id="PTHR12993">
    <property type="entry name" value="N-ACETYLGLUCOSAMINYL-PHOSPHATIDYLINOSITOL DE-N-ACETYLASE-RELATED"/>
    <property type="match status" value="1"/>
</dbReference>
<accession>A0ABS5KUM2</accession>
<keyword evidence="3" id="KW-1185">Reference proteome</keyword>
<comment type="caution">
    <text evidence="2">The sequence shown here is derived from an EMBL/GenBank/DDBJ whole genome shotgun (WGS) entry which is preliminary data.</text>
</comment>
<dbReference type="InterPro" id="IPR024078">
    <property type="entry name" value="LmbE-like_dom_sf"/>
</dbReference>
<protein>
    <submittedName>
        <fullName evidence="2">PIG-L family deacetylase</fullName>
    </submittedName>
</protein>
<dbReference type="InterPro" id="IPR003737">
    <property type="entry name" value="GlcNAc_PI_deacetylase-related"/>
</dbReference>
<organism evidence="2 3">
    <name type="scientific">Catenulispora pinistramenti</name>
    <dbReference type="NCBI Taxonomy" id="2705254"/>
    <lineage>
        <taxon>Bacteria</taxon>
        <taxon>Bacillati</taxon>
        <taxon>Actinomycetota</taxon>
        <taxon>Actinomycetes</taxon>
        <taxon>Catenulisporales</taxon>
        <taxon>Catenulisporaceae</taxon>
        <taxon>Catenulispora</taxon>
    </lineage>
</organism>
<dbReference type="Proteomes" id="UP000730482">
    <property type="component" value="Unassembled WGS sequence"/>
</dbReference>
<dbReference type="EMBL" id="JAAFYZ010000080">
    <property type="protein sequence ID" value="MBS2549740.1"/>
    <property type="molecule type" value="Genomic_DNA"/>
</dbReference>
<keyword evidence="1" id="KW-0862">Zinc</keyword>
<dbReference type="Pfam" id="PF02585">
    <property type="entry name" value="PIG-L"/>
    <property type="match status" value="1"/>
</dbReference>
<dbReference type="RefSeq" id="WP_212011322.1">
    <property type="nucleotide sequence ID" value="NZ_JAAFYZ010000080.1"/>
</dbReference>
<name>A0ABS5KUM2_9ACTN</name>
<sequence>MSRRELGLLGMGVLAVGAFGADGAVTTAQADLVERPAQLAGRVAFLQVVAHPDDDLYFLNPDIADSVRTGAEVTTVVLTSAEAGGGAAFAAARQHGLRSAYARMAGEQDDAPWRRSVLVTRGGEAELCELGSDSRVRLVFLDIAMGGYTGSTPGDENHTPLAALFHGTETTRPVLKPSESAITGGVYTRDQLVGTLTDLMDRFLPTVVRTMDPDPERRSGPKERAWLTDSGVHTDNEDHTATAWFTYAAYADHRARRGPSVVRLDAYVGYGNARWRHNLGGASEREKLRLLGVYGWADQRNCGDPVGCGDRTVGGNAARPGWSQSTNLRHVGTTDWLRLGPDGRLRAFAAIDGRAVVWTETAAGSGAFGRGVGIEKARLSHQNTAASLTPHLEVAVAGDRRVQLVGLRATTDPDQGTWREEVVVAEERSDGGFTPWTSLGTPIGPVTKDATAVGCPAAVVDGRGTLHVFARNADMSVSWRHRDLTTPGARWTDWRDIGGHRVRDGLTAAVTRNGDVELHAVSHQLWTWHIAAGGAGDPEVTHSALPPMGDPPTVHPLRGGGALLATRAADTGILTLMSRPSGGAWRPGDTAADAALGGQGGFGVVAVQPHVGGAFLAQRGERGLVEVVWQPRVGVADGVRRWLSGPGPILRPSLTVDAHGLVVAAAIGPDGSLYTARIDARDLPRTLQWRPWALA</sequence>
<gene>
    <name evidence="2" type="ORF">KGQ19_23015</name>
</gene>
<evidence type="ECO:0000256" key="1">
    <source>
        <dbReference type="ARBA" id="ARBA00022833"/>
    </source>
</evidence>
<reference evidence="2 3" key="1">
    <citation type="submission" date="2020-02" db="EMBL/GenBank/DDBJ databases">
        <title>Acidophilic actinobacteria isolated from forest soil.</title>
        <authorList>
            <person name="Golinska P."/>
        </authorList>
    </citation>
    <scope>NUCLEOTIDE SEQUENCE [LARGE SCALE GENOMIC DNA]</scope>
    <source>
        <strain evidence="2 3">NL8</strain>
    </source>
</reference>
<dbReference type="SUPFAM" id="SSF89372">
    <property type="entry name" value="Fucose-specific lectin"/>
    <property type="match status" value="1"/>
</dbReference>
<evidence type="ECO:0000313" key="3">
    <source>
        <dbReference type="Proteomes" id="UP000730482"/>
    </source>
</evidence>